<organism evidence="1 2">
    <name type="scientific">Podarcis lilfordi</name>
    <name type="common">Lilford's wall lizard</name>
    <dbReference type="NCBI Taxonomy" id="74358"/>
    <lineage>
        <taxon>Eukaryota</taxon>
        <taxon>Metazoa</taxon>
        <taxon>Chordata</taxon>
        <taxon>Craniata</taxon>
        <taxon>Vertebrata</taxon>
        <taxon>Euteleostomi</taxon>
        <taxon>Lepidosauria</taxon>
        <taxon>Squamata</taxon>
        <taxon>Bifurcata</taxon>
        <taxon>Unidentata</taxon>
        <taxon>Episquamata</taxon>
        <taxon>Laterata</taxon>
        <taxon>Lacertibaenia</taxon>
        <taxon>Lacertidae</taxon>
        <taxon>Podarcis</taxon>
    </lineage>
</organism>
<dbReference type="Pfam" id="PF04360">
    <property type="entry name" value="Serglycin"/>
    <property type="match status" value="1"/>
</dbReference>
<proteinExistence type="predicted"/>
<dbReference type="EMBL" id="OX395130">
    <property type="protein sequence ID" value="CAI5774550.1"/>
    <property type="molecule type" value="Genomic_DNA"/>
</dbReference>
<evidence type="ECO:0000313" key="2">
    <source>
        <dbReference type="Proteomes" id="UP001178461"/>
    </source>
</evidence>
<evidence type="ECO:0000313" key="1">
    <source>
        <dbReference type="EMBL" id="CAI5774550.1"/>
    </source>
</evidence>
<keyword evidence="2" id="KW-1185">Reference proteome</keyword>
<sequence length="201" mass="22612">MGRFEDHITLPFICPSCTQYINHLKKITIQEKHHSSRMLKLKCKGPLCNQFARKIARIWHHVYGTFSPRPKCSAGISSLTPTVQGAPVQSGHYAWVRCRPGASSANCIEERGLSFVIPDGSANMILPPMADPMLMKKFQDHPEHFLVSGDEYGSGNEIEEEYGSGIEFDTDDATISDQITPDPNLKFKLKDEALFFQDNRL</sequence>
<name>A0AA35P6C5_9SAUR</name>
<reference evidence="1" key="1">
    <citation type="submission" date="2022-12" db="EMBL/GenBank/DDBJ databases">
        <authorList>
            <person name="Alioto T."/>
            <person name="Alioto T."/>
            <person name="Gomez Garrido J."/>
        </authorList>
    </citation>
    <scope>NUCLEOTIDE SEQUENCE</scope>
</reference>
<dbReference type="InterPro" id="IPR007455">
    <property type="entry name" value="Serglycin"/>
</dbReference>
<dbReference type="AlphaFoldDB" id="A0AA35P6C5"/>
<protein>
    <submittedName>
        <fullName evidence="1">Uncharacterized protein</fullName>
    </submittedName>
</protein>
<gene>
    <name evidence="1" type="ORF">PODLI_1B017279</name>
</gene>
<dbReference type="Proteomes" id="UP001178461">
    <property type="component" value="Chromosome 5"/>
</dbReference>
<accession>A0AA35P6C5</accession>